<evidence type="ECO:0000313" key="3">
    <source>
        <dbReference type="EMBL" id="SHI01519.1"/>
    </source>
</evidence>
<dbReference type="InterPro" id="IPR032806">
    <property type="entry name" value="YbfD_N"/>
</dbReference>
<dbReference type="InterPro" id="IPR051698">
    <property type="entry name" value="Transposase_11-like"/>
</dbReference>
<evidence type="ECO:0000259" key="1">
    <source>
        <dbReference type="Pfam" id="PF01609"/>
    </source>
</evidence>
<dbReference type="GO" id="GO:0006313">
    <property type="term" value="P:DNA transposition"/>
    <property type="evidence" value="ECO:0007669"/>
    <property type="project" value="InterPro"/>
</dbReference>
<dbReference type="STRING" id="1121316.SAMN02745207_03812"/>
<dbReference type="InterPro" id="IPR047647">
    <property type="entry name" value="ISAs1_transpos"/>
</dbReference>
<dbReference type="Pfam" id="PF01609">
    <property type="entry name" value="DDE_Tnp_1"/>
    <property type="match status" value="1"/>
</dbReference>
<dbReference type="AlphaFoldDB" id="A0A1M5XP45"/>
<accession>A0A1M5XP45</accession>
<protein>
    <submittedName>
        <fullName evidence="3">Predicted transposase YbfD/YdcC associated with H repeats</fullName>
    </submittedName>
</protein>
<dbReference type="GO" id="GO:0003677">
    <property type="term" value="F:DNA binding"/>
    <property type="evidence" value="ECO:0007669"/>
    <property type="project" value="InterPro"/>
</dbReference>
<dbReference type="PANTHER" id="PTHR30298:SF0">
    <property type="entry name" value="PROTEIN YBFL-RELATED"/>
    <property type="match status" value="1"/>
</dbReference>
<feature type="domain" description="Transposase IS4-like" evidence="1">
    <location>
        <begin position="104"/>
        <end position="342"/>
    </location>
</feature>
<evidence type="ECO:0000313" key="4">
    <source>
        <dbReference type="Proteomes" id="UP000184447"/>
    </source>
</evidence>
<keyword evidence="4" id="KW-1185">Reference proteome</keyword>
<dbReference type="EMBL" id="FQXM01000033">
    <property type="protein sequence ID" value="SHI01519.1"/>
    <property type="molecule type" value="Genomic_DNA"/>
</dbReference>
<feature type="domain" description="H repeat-associated protein N-terminal" evidence="2">
    <location>
        <begin position="10"/>
        <end position="96"/>
    </location>
</feature>
<reference evidence="3 4" key="1">
    <citation type="submission" date="2016-11" db="EMBL/GenBank/DDBJ databases">
        <authorList>
            <person name="Jaros S."/>
            <person name="Januszkiewicz K."/>
            <person name="Wedrychowicz H."/>
        </authorList>
    </citation>
    <scope>NUCLEOTIDE SEQUENCE [LARGE SCALE GENOMIC DNA]</scope>
    <source>
        <strain evidence="3 4">DSM 8605</strain>
    </source>
</reference>
<evidence type="ECO:0000259" key="2">
    <source>
        <dbReference type="Pfam" id="PF13808"/>
    </source>
</evidence>
<dbReference type="Proteomes" id="UP000184447">
    <property type="component" value="Unassembled WGS sequence"/>
</dbReference>
<dbReference type="NCBIfam" id="NF033564">
    <property type="entry name" value="transpos_ISAs1"/>
    <property type="match status" value="1"/>
</dbReference>
<dbReference type="InterPro" id="IPR002559">
    <property type="entry name" value="Transposase_11"/>
</dbReference>
<gene>
    <name evidence="3" type="ORF">SAMN02745207_03812</name>
</gene>
<dbReference type="GO" id="GO:0004803">
    <property type="term" value="F:transposase activity"/>
    <property type="evidence" value="ECO:0007669"/>
    <property type="project" value="InterPro"/>
</dbReference>
<name>A0A1M5XP45_9CLOT</name>
<dbReference type="RefSeq" id="WP_073340643.1">
    <property type="nucleotide sequence ID" value="NZ_FQXM01000033.1"/>
</dbReference>
<dbReference type="OrthoDB" id="9815086at2"/>
<sequence length="377" mass="43687">MSNKESIFFNYFGVIKDMRQQAKVRHKLIDILFIAVAATIANASDWDEVEIFAKKREEWFRKFLELPNGIPSHDTFERVFRWIDPKQFEKCFVYWVREIATLADRSVVAIDGKTMRGAFDTDDKKSPVHIVSAWASENGMVLGQVKTDEKSNEITAISELLDLLFVKNCIIMIDAMGTQTKIAEKIVDKKADYVLALKGNQHNLHQDVVDFFEDAEKTNFDGFKVKSSITSDKGHGRIEVRKYYLVEDIEWLSMKNNWKGLKSIGMAIRECEIKGKKTIERRYFISSLKDSIDEFSSAVRKHWGIESTHWVLDVVFKEDARRVRKDCGPQNLAMLKRMALNIIRKDTTEPKYSLKSKRFAASVDNDYLEQVLIKNFI</sequence>
<proteinExistence type="predicted"/>
<organism evidence="3 4">
    <name type="scientific">Clostridium grantii DSM 8605</name>
    <dbReference type="NCBI Taxonomy" id="1121316"/>
    <lineage>
        <taxon>Bacteria</taxon>
        <taxon>Bacillati</taxon>
        <taxon>Bacillota</taxon>
        <taxon>Clostridia</taxon>
        <taxon>Eubacteriales</taxon>
        <taxon>Clostridiaceae</taxon>
        <taxon>Clostridium</taxon>
    </lineage>
</organism>
<dbReference type="PANTHER" id="PTHR30298">
    <property type="entry name" value="H REPEAT-ASSOCIATED PREDICTED TRANSPOSASE"/>
    <property type="match status" value="1"/>
</dbReference>
<dbReference type="Pfam" id="PF13808">
    <property type="entry name" value="DDE_Tnp_1_assoc"/>
    <property type="match status" value="1"/>
</dbReference>